<name>A0A223NYJ5_9SPHI</name>
<keyword evidence="1" id="KW-0472">Membrane</keyword>
<dbReference type="Proteomes" id="UP000215002">
    <property type="component" value="Chromosome"/>
</dbReference>
<dbReference type="RefSeq" id="WP_094570993.1">
    <property type="nucleotide sequence ID" value="NZ_CP022743.1"/>
</dbReference>
<evidence type="ECO:0008006" key="4">
    <source>
        <dbReference type="Google" id="ProtNLM"/>
    </source>
</evidence>
<organism evidence="2 3">
    <name type="scientific">Mucilaginibacter xinganensis</name>
    <dbReference type="NCBI Taxonomy" id="1234841"/>
    <lineage>
        <taxon>Bacteria</taxon>
        <taxon>Pseudomonadati</taxon>
        <taxon>Bacteroidota</taxon>
        <taxon>Sphingobacteriia</taxon>
        <taxon>Sphingobacteriales</taxon>
        <taxon>Sphingobacteriaceae</taxon>
        <taxon>Mucilaginibacter</taxon>
    </lineage>
</organism>
<evidence type="ECO:0000256" key="1">
    <source>
        <dbReference type="SAM" id="Phobius"/>
    </source>
</evidence>
<dbReference type="AlphaFoldDB" id="A0A223NYJ5"/>
<accession>A0A223NYJ5</accession>
<gene>
    <name evidence="2" type="ORF">MuYL_2781</name>
</gene>
<feature type="transmembrane region" description="Helical" evidence="1">
    <location>
        <begin position="110"/>
        <end position="130"/>
    </location>
</feature>
<keyword evidence="3" id="KW-1185">Reference proteome</keyword>
<keyword evidence="1" id="KW-1133">Transmembrane helix</keyword>
<protein>
    <recommendedName>
        <fullName evidence="4">PKD domain-containing protein</fullName>
    </recommendedName>
</protein>
<dbReference type="KEGG" id="muc:MuYL_2781"/>
<keyword evidence="1" id="KW-0812">Transmembrane</keyword>
<sequence>MTSDIKKLIAIIEQQLDWGDSSAWQSRDFEILSQLIYDKTKVSLSESTLRRIWGRVEYKHLPSATTLDTLAQFAGFESWRTFIKQNTDKAPLIKTNILPVKQSEKLGINVTYLILTVVLIATGVVSFFIIKRSDPQINAADYKFSSQRLTNAIPNSVIFDYNAKNAPDDSVYVQQSWDPHTKTLVDKKMHQHTSVYYEPGFYQAKLLVGKKVVKQHKLIIPTEGWLGLIEDKPVPVYLNTQDFIEKDMLNLPVAVIKQKNMSMQPKPTYVKYYNVGNFRPVPLNDFNYCAEIKSGYKEGEAACQFAAVALITDSGPIIIPLSIKGCVSELTLFNVDRIISGKTANLSGFGVELSNWVKVSCKSTAKTIRYYVNDKQVFEFQLPANNVKIVGIWFGFQGTGAVRNIELKGQDKTVFKAF</sequence>
<evidence type="ECO:0000313" key="3">
    <source>
        <dbReference type="Proteomes" id="UP000215002"/>
    </source>
</evidence>
<proteinExistence type="predicted"/>
<dbReference type="OrthoDB" id="639802at2"/>
<reference evidence="2 3" key="1">
    <citation type="submission" date="2017-08" db="EMBL/GenBank/DDBJ databases">
        <title>Complete genome sequence of Mucilaginibacter sp. strain BJC16-A31.</title>
        <authorList>
            <consortium name="Henan University of Science and Technology"/>
            <person name="You X."/>
        </authorList>
    </citation>
    <scope>NUCLEOTIDE SEQUENCE [LARGE SCALE GENOMIC DNA]</scope>
    <source>
        <strain evidence="2 3">BJC16-A31</strain>
    </source>
</reference>
<dbReference type="EMBL" id="CP022743">
    <property type="protein sequence ID" value="ASU34668.1"/>
    <property type="molecule type" value="Genomic_DNA"/>
</dbReference>
<evidence type="ECO:0000313" key="2">
    <source>
        <dbReference type="EMBL" id="ASU34668.1"/>
    </source>
</evidence>